<name>A0A7J6KL20_PERCH</name>
<dbReference type="Proteomes" id="UP000591131">
    <property type="component" value="Unassembled WGS sequence"/>
</dbReference>
<evidence type="ECO:0000313" key="2">
    <source>
        <dbReference type="EMBL" id="KAF4647271.1"/>
    </source>
</evidence>
<protein>
    <submittedName>
        <fullName evidence="2">Uncharacterized protein</fullName>
    </submittedName>
</protein>
<feature type="non-terminal residue" evidence="2">
    <location>
        <position position="1"/>
    </location>
</feature>
<proteinExistence type="predicted"/>
<comment type="caution">
    <text evidence="2">The sequence shown here is derived from an EMBL/GenBank/DDBJ whole genome shotgun (WGS) entry which is preliminary data.</text>
</comment>
<evidence type="ECO:0000256" key="1">
    <source>
        <dbReference type="SAM" id="MobiDB-lite"/>
    </source>
</evidence>
<keyword evidence="3" id="KW-1185">Reference proteome</keyword>
<accession>A0A7J6KL20</accession>
<sequence length="227" mass="24670">SSMGDFGFAGDADDMVPRPQVAFAFMAGEDDQVVDPPELPPVGADPPDPAGVQDPPRGGGVLEAAGAAEDAVAERDNSDKALQLERFSGNKRDISLTEWKRRFTALATVKRWTWPTTLNKLRAFLTGNAARIVDYHVLPANPRDAVAEIWSALGKAFGLTPSQAVHKLRTLQFEVGTTQIDDVASRIAEWSELAWPFLTSRDRDCVAASILWSSLPKTAQVKHAFSQ</sequence>
<feature type="compositionally biased region" description="Pro residues" evidence="1">
    <location>
        <begin position="37"/>
        <end position="49"/>
    </location>
</feature>
<feature type="region of interest" description="Disordered" evidence="1">
    <location>
        <begin position="27"/>
        <end position="60"/>
    </location>
</feature>
<dbReference type="AlphaFoldDB" id="A0A7J6KL20"/>
<reference evidence="2 3" key="1">
    <citation type="submission" date="2020-04" db="EMBL/GenBank/DDBJ databases">
        <title>Perkinsus chesapeaki whole genome sequence.</title>
        <authorList>
            <person name="Bogema D.R."/>
        </authorList>
    </citation>
    <scope>NUCLEOTIDE SEQUENCE [LARGE SCALE GENOMIC DNA]</scope>
    <source>
        <strain evidence="2">ATCC PRA-425</strain>
    </source>
</reference>
<dbReference type="EMBL" id="JAAPAO010002730">
    <property type="protein sequence ID" value="KAF4647271.1"/>
    <property type="molecule type" value="Genomic_DNA"/>
</dbReference>
<organism evidence="2 3">
    <name type="scientific">Perkinsus chesapeaki</name>
    <name type="common">Clam parasite</name>
    <name type="synonym">Perkinsus andrewsi</name>
    <dbReference type="NCBI Taxonomy" id="330153"/>
    <lineage>
        <taxon>Eukaryota</taxon>
        <taxon>Sar</taxon>
        <taxon>Alveolata</taxon>
        <taxon>Perkinsozoa</taxon>
        <taxon>Perkinsea</taxon>
        <taxon>Perkinsida</taxon>
        <taxon>Perkinsidae</taxon>
        <taxon>Perkinsus</taxon>
    </lineage>
</organism>
<gene>
    <name evidence="2" type="ORF">FOL47_004839</name>
</gene>
<evidence type="ECO:0000313" key="3">
    <source>
        <dbReference type="Proteomes" id="UP000591131"/>
    </source>
</evidence>
<feature type="non-terminal residue" evidence="2">
    <location>
        <position position="227"/>
    </location>
</feature>